<protein>
    <recommendedName>
        <fullName evidence="2">Peptidase A2 domain-containing protein</fullName>
    </recommendedName>
</protein>
<dbReference type="PROSITE" id="PS00141">
    <property type="entry name" value="ASP_PROTEASE"/>
    <property type="match status" value="1"/>
</dbReference>
<feature type="domain" description="Peptidase A2" evidence="2">
    <location>
        <begin position="208"/>
        <end position="223"/>
    </location>
</feature>
<dbReference type="AlphaFoldDB" id="A0A6A3JWH4"/>
<dbReference type="InterPro" id="IPR001995">
    <property type="entry name" value="Peptidase_A2_cat"/>
</dbReference>
<evidence type="ECO:0000313" key="4">
    <source>
        <dbReference type="Proteomes" id="UP000435112"/>
    </source>
</evidence>
<evidence type="ECO:0000259" key="2">
    <source>
        <dbReference type="PROSITE" id="PS50175"/>
    </source>
</evidence>
<evidence type="ECO:0000313" key="3">
    <source>
        <dbReference type="EMBL" id="KAE8996815.1"/>
    </source>
</evidence>
<dbReference type="PROSITE" id="PS50175">
    <property type="entry name" value="ASP_PROT_RETROV"/>
    <property type="match status" value="1"/>
</dbReference>
<dbReference type="GO" id="GO:0006508">
    <property type="term" value="P:proteolysis"/>
    <property type="evidence" value="ECO:0007669"/>
    <property type="project" value="InterPro"/>
</dbReference>
<sequence>MQTKWPEPESRMMHLQADMEAILNRFNVTDLAFKHEQRRLVGYLTNALEPVSFWKVVATKLTLEEFKPLKNDAIGFCKYVVELMRGFMTWEHAAEAASRSSTSNSSGRSGSRTSAAHSGGRRGGGRGGGDASAGQPGVSGQAGGDANNRTDTQPGEAERLLAELRARRESPTPTLRRVETVAEPGHGSTTATEPSGAVEARVDGLEVHALLLDTGADESLVAQGVVDAIKARGTPVFLADIPARTL</sequence>
<name>A0A6A3JWH4_9STRA</name>
<organism evidence="3 4">
    <name type="scientific">Phytophthora rubi</name>
    <dbReference type="NCBI Taxonomy" id="129364"/>
    <lineage>
        <taxon>Eukaryota</taxon>
        <taxon>Sar</taxon>
        <taxon>Stramenopiles</taxon>
        <taxon>Oomycota</taxon>
        <taxon>Peronosporomycetes</taxon>
        <taxon>Peronosporales</taxon>
        <taxon>Peronosporaceae</taxon>
        <taxon>Phytophthora</taxon>
    </lineage>
</organism>
<proteinExistence type="predicted"/>
<dbReference type="InterPro" id="IPR001969">
    <property type="entry name" value="Aspartic_peptidase_AS"/>
</dbReference>
<accession>A0A6A3JWH4</accession>
<comment type="caution">
    <text evidence="3">The sequence shown here is derived from an EMBL/GenBank/DDBJ whole genome shotgun (WGS) entry which is preliminary data.</text>
</comment>
<feature type="compositionally biased region" description="Low complexity" evidence="1">
    <location>
        <begin position="97"/>
        <end position="118"/>
    </location>
</feature>
<dbReference type="GO" id="GO:0004190">
    <property type="term" value="F:aspartic-type endopeptidase activity"/>
    <property type="evidence" value="ECO:0007669"/>
    <property type="project" value="InterPro"/>
</dbReference>
<dbReference type="Proteomes" id="UP000435112">
    <property type="component" value="Unassembled WGS sequence"/>
</dbReference>
<gene>
    <name evidence="3" type="ORF">PR002_g19216</name>
</gene>
<reference evidence="3 4" key="1">
    <citation type="submission" date="2018-09" db="EMBL/GenBank/DDBJ databases">
        <title>Genomic investigation of the strawberry pathogen Phytophthora fragariae indicates pathogenicity is determined by transcriptional variation in three key races.</title>
        <authorList>
            <person name="Adams T.M."/>
            <person name="Armitage A.D."/>
            <person name="Sobczyk M.K."/>
            <person name="Bates H.J."/>
            <person name="Dunwell J.M."/>
            <person name="Nellist C.F."/>
            <person name="Harrison R.J."/>
        </authorList>
    </citation>
    <scope>NUCLEOTIDE SEQUENCE [LARGE SCALE GENOMIC DNA]</scope>
    <source>
        <strain evidence="3 4">SCRP324</strain>
    </source>
</reference>
<evidence type="ECO:0000256" key="1">
    <source>
        <dbReference type="SAM" id="MobiDB-lite"/>
    </source>
</evidence>
<dbReference type="OrthoDB" id="10435766at2759"/>
<dbReference type="EMBL" id="QXFU01001716">
    <property type="protein sequence ID" value="KAE8996815.1"/>
    <property type="molecule type" value="Genomic_DNA"/>
</dbReference>
<feature type="region of interest" description="Disordered" evidence="1">
    <location>
        <begin position="97"/>
        <end position="154"/>
    </location>
</feature>